<evidence type="ECO:0000313" key="3">
    <source>
        <dbReference type="Proteomes" id="UP000238274"/>
    </source>
</evidence>
<sequence length="149" mass="16070">MFPQLSSHREPVSDNSLFKLYFNYVTGSSSSGLDPNFLTLQTIPPELDIPPPETGPPSSASPPNDEHNAVSPKANNESTLEAESSGGRNSVEELGKHGYVYVPFDETAPKNISSKIDPANIIAGGRYHMAMVLVGEPSSLKDPILYAQR</sequence>
<protein>
    <submittedName>
        <fullName evidence="2">Uncharacterized protein</fullName>
    </submittedName>
</protein>
<reference evidence="3" key="3">
    <citation type="journal article" date="2018" name="Mol. Plant Microbe Interact.">
        <title>Genome sequence resources for the wheat stripe rust pathogen (Puccinia striiformis f. sp. tritici) and the barley stripe rust pathogen (Puccinia striiformis f. sp. hordei).</title>
        <authorList>
            <person name="Xia C."/>
            <person name="Wang M."/>
            <person name="Yin C."/>
            <person name="Cornejo O.E."/>
            <person name="Hulbert S.H."/>
            <person name="Chen X."/>
        </authorList>
    </citation>
    <scope>NUCLEOTIDE SEQUENCE [LARGE SCALE GENOMIC DNA]</scope>
    <source>
        <strain evidence="3">93TX-2</strain>
    </source>
</reference>
<feature type="region of interest" description="Disordered" evidence="1">
    <location>
        <begin position="34"/>
        <end position="91"/>
    </location>
</feature>
<dbReference type="VEuPathDB" id="FungiDB:PSTT_03196"/>
<accession>A0A2S4WBC3</accession>
<name>A0A2S4WBC3_9BASI</name>
<evidence type="ECO:0000313" key="2">
    <source>
        <dbReference type="EMBL" id="POW19066.1"/>
    </source>
</evidence>
<dbReference type="AlphaFoldDB" id="A0A2S4WBC3"/>
<dbReference type="EMBL" id="PKSM01000055">
    <property type="protein sequence ID" value="POW19066.1"/>
    <property type="molecule type" value="Genomic_DNA"/>
</dbReference>
<keyword evidence="3" id="KW-1185">Reference proteome</keyword>
<reference evidence="2 3" key="1">
    <citation type="submission" date="2017-12" db="EMBL/GenBank/DDBJ databases">
        <title>Gene loss provides genomic basis for host adaptation in cereal stripe rust fungi.</title>
        <authorList>
            <person name="Xia C."/>
        </authorList>
    </citation>
    <scope>NUCLEOTIDE SEQUENCE [LARGE SCALE GENOMIC DNA]</scope>
    <source>
        <strain evidence="2 3">93TX-2</strain>
    </source>
</reference>
<gene>
    <name evidence="2" type="ORF">PSHT_05091</name>
</gene>
<comment type="caution">
    <text evidence="2">The sequence shown here is derived from an EMBL/GenBank/DDBJ whole genome shotgun (WGS) entry which is preliminary data.</text>
</comment>
<evidence type="ECO:0000256" key="1">
    <source>
        <dbReference type="SAM" id="MobiDB-lite"/>
    </source>
</evidence>
<feature type="compositionally biased region" description="Polar residues" evidence="1">
    <location>
        <begin position="73"/>
        <end position="88"/>
    </location>
</feature>
<organism evidence="2 3">
    <name type="scientific">Puccinia striiformis</name>
    <dbReference type="NCBI Taxonomy" id="27350"/>
    <lineage>
        <taxon>Eukaryota</taxon>
        <taxon>Fungi</taxon>
        <taxon>Dikarya</taxon>
        <taxon>Basidiomycota</taxon>
        <taxon>Pucciniomycotina</taxon>
        <taxon>Pucciniomycetes</taxon>
        <taxon>Pucciniales</taxon>
        <taxon>Pucciniaceae</taxon>
        <taxon>Puccinia</taxon>
    </lineage>
</organism>
<dbReference type="OrthoDB" id="2515746at2759"/>
<dbReference type="VEuPathDB" id="FungiDB:PSHT_05091"/>
<proteinExistence type="predicted"/>
<reference evidence="3" key="2">
    <citation type="journal article" date="2018" name="BMC Genomics">
        <title>Genomic insights into host adaptation between the wheat stripe rust pathogen (Puccinia striiformis f. sp. tritici) and the barley stripe rust pathogen (Puccinia striiformis f. sp. hordei).</title>
        <authorList>
            <person name="Xia C."/>
            <person name="Wang M."/>
            <person name="Yin C."/>
            <person name="Cornejo O.E."/>
            <person name="Hulbert S.H."/>
            <person name="Chen X."/>
        </authorList>
    </citation>
    <scope>NUCLEOTIDE SEQUENCE [LARGE SCALE GENOMIC DNA]</scope>
    <source>
        <strain evidence="3">93TX-2</strain>
    </source>
</reference>
<dbReference type="Proteomes" id="UP000238274">
    <property type="component" value="Unassembled WGS sequence"/>
</dbReference>